<evidence type="ECO:0000313" key="2">
    <source>
        <dbReference type="EMBL" id="CAG6021766.1"/>
    </source>
</evidence>
<proteinExistence type="predicted"/>
<keyword evidence="3" id="KW-1185">Reference proteome</keyword>
<name>A0A8S4C002_9TELE</name>
<sequence>MAVLQGCSFSKGPQCQHHSHARAINDRAEQQIKHCILKERSTDSGAQPKCRERKVTNRTRSQLPSNLRVLKNSRRKLIRKEMMARSKEDSRRERSNNFQAFVKMALETLLGSCRHKHGGPRGRQG</sequence>
<dbReference type="OrthoDB" id="8905625at2759"/>
<dbReference type="AlphaFoldDB" id="A0A8S4C002"/>
<reference evidence="2" key="1">
    <citation type="submission" date="2021-05" db="EMBL/GenBank/DDBJ databases">
        <authorList>
            <person name="Tigano A."/>
        </authorList>
    </citation>
    <scope>NUCLEOTIDE SEQUENCE</scope>
</reference>
<accession>A0A8S4C002</accession>
<organism evidence="2 3">
    <name type="scientific">Menidia menidia</name>
    <name type="common">Atlantic silverside</name>
    <dbReference type="NCBI Taxonomy" id="238744"/>
    <lineage>
        <taxon>Eukaryota</taxon>
        <taxon>Metazoa</taxon>
        <taxon>Chordata</taxon>
        <taxon>Craniata</taxon>
        <taxon>Vertebrata</taxon>
        <taxon>Euteleostomi</taxon>
        <taxon>Actinopterygii</taxon>
        <taxon>Neopterygii</taxon>
        <taxon>Teleostei</taxon>
        <taxon>Neoteleostei</taxon>
        <taxon>Acanthomorphata</taxon>
        <taxon>Ovalentaria</taxon>
        <taxon>Atherinomorphae</taxon>
        <taxon>Atheriniformes</taxon>
        <taxon>Atherinopsidae</taxon>
        <taxon>Menidiinae</taxon>
        <taxon>Menidia</taxon>
    </lineage>
</organism>
<evidence type="ECO:0000313" key="3">
    <source>
        <dbReference type="Proteomes" id="UP000677803"/>
    </source>
</evidence>
<feature type="region of interest" description="Disordered" evidence="1">
    <location>
        <begin position="39"/>
        <end position="64"/>
    </location>
</feature>
<dbReference type="EMBL" id="CAJRST010041110">
    <property type="protein sequence ID" value="CAG6021766.1"/>
    <property type="molecule type" value="Genomic_DNA"/>
</dbReference>
<gene>
    <name evidence="2" type="ORF">MMEN_LOCUS21944</name>
</gene>
<dbReference type="Proteomes" id="UP000677803">
    <property type="component" value="Unassembled WGS sequence"/>
</dbReference>
<evidence type="ECO:0000256" key="1">
    <source>
        <dbReference type="SAM" id="MobiDB-lite"/>
    </source>
</evidence>
<protein>
    <submittedName>
        <fullName evidence="2">(Atlantic silverside) hypothetical protein</fullName>
    </submittedName>
</protein>
<comment type="caution">
    <text evidence="2">The sequence shown here is derived from an EMBL/GenBank/DDBJ whole genome shotgun (WGS) entry which is preliminary data.</text>
</comment>